<reference evidence="2" key="1">
    <citation type="submission" date="2016-12" db="EMBL/GenBank/DDBJ databases">
        <authorList>
            <person name="Varghese N."/>
            <person name="Submissions S."/>
        </authorList>
    </citation>
    <scope>NUCLEOTIDE SEQUENCE [LARGE SCALE GENOMIC DNA]</scope>
    <source>
        <strain evidence="2">DSM 11032</strain>
    </source>
</reference>
<evidence type="ECO:0000313" key="2">
    <source>
        <dbReference type="Proteomes" id="UP000184391"/>
    </source>
</evidence>
<dbReference type="Proteomes" id="UP000184391">
    <property type="component" value="Unassembled WGS sequence"/>
</dbReference>
<accession>A0A1M7SK37</accession>
<dbReference type="RefSeq" id="WP_072674464.1">
    <property type="nucleotide sequence ID" value="NZ_FRDF01000010.1"/>
</dbReference>
<name>A0A1M7SK37_9SPHN</name>
<gene>
    <name evidence="1" type="ORF">SAMN02745193_01854</name>
</gene>
<dbReference type="AlphaFoldDB" id="A0A1M7SK37"/>
<organism evidence="1 2">
    <name type="scientific">Erythrobacter sanguineus</name>
    <dbReference type="NCBI Taxonomy" id="198312"/>
    <lineage>
        <taxon>Bacteria</taxon>
        <taxon>Pseudomonadati</taxon>
        <taxon>Pseudomonadota</taxon>
        <taxon>Alphaproteobacteria</taxon>
        <taxon>Sphingomonadales</taxon>
        <taxon>Erythrobacteraceae</taxon>
        <taxon>Erythrobacter/Porphyrobacter group</taxon>
        <taxon>Erythrobacter</taxon>
    </lineage>
</organism>
<protein>
    <recommendedName>
        <fullName evidence="3">Beta-lactamase</fullName>
    </recommendedName>
</protein>
<proteinExistence type="predicted"/>
<dbReference type="OrthoDB" id="7498000at2"/>
<evidence type="ECO:0000313" key="1">
    <source>
        <dbReference type="EMBL" id="SHN58789.1"/>
    </source>
</evidence>
<sequence>MAALAALAVPAAAQDSQSPDDAFARAEALLANDKPAARKLLAGNCERGHAPSCTRYATSVGAKAMFEAALQREQIWGWERACDLGDGDSCLTLGGRFCPPYMFGFDKDLRSWEQSETFLERACDAHKLQAACTKLSELRAHEANPANRKF</sequence>
<evidence type="ECO:0008006" key="3">
    <source>
        <dbReference type="Google" id="ProtNLM"/>
    </source>
</evidence>
<dbReference type="STRING" id="198312.SAMN02745193_01854"/>
<dbReference type="EMBL" id="FRDF01000010">
    <property type="protein sequence ID" value="SHN58789.1"/>
    <property type="molecule type" value="Genomic_DNA"/>
</dbReference>
<keyword evidence="2" id="KW-1185">Reference proteome</keyword>